<keyword evidence="4" id="KW-1185">Reference proteome</keyword>
<feature type="compositionally biased region" description="Basic and acidic residues" evidence="1">
    <location>
        <begin position="167"/>
        <end position="180"/>
    </location>
</feature>
<name>A0AAN8X8C1_HALRR</name>
<evidence type="ECO:0000313" key="4">
    <source>
        <dbReference type="Proteomes" id="UP001381693"/>
    </source>
</evidence>
<feature type="transmembrane region" description="Helical" evidence="2">
    <location>
        <begin position="75"/>
        <end position="97"/>
    </location>
</feature>
<accession>A0AAN8X8C1</accession>
<feature type="compositionally biased region" description="Basic and acidic residues" evidence="1">
    <location>
        <begin position="259"/>
        <end position="269"/>
    </location>
</feature>
<evidence type="ECO:0000256" key="2">
    <source>
        <dbReference type="SAM" id="Phobius"/>
    </source>
</evidence>
<dbReference type="EMBL" id="JAXCGZ010011466">
    <property type="protein sequence ID" value="KAK7074759.1"/>
    <property type="molecule type" value="Genomic_DNA"/>
</dbReference>
<dbReference type="Proteomes" id="UP001381693">
    <property type="component" value="Unassembled WGS sequence"/>
</dbReference>
<comment type="caution">
    <text evidence="3">The sequence shown here is derived from an EMBL/GenBank/DDBJ whole genome shotgun (WGS) entry which is preliminary data.</text>
</comment>
<reference evidence="3 4" key="1">
    <citation type="submission" date="2023-11" db="EMBL/GenBank/DDBJ databases">
        <title>Halocaridina rubra genome assembly.</title>
        <authorList>
            <person name="Smith C."/>
        </authorList>
    </citation>
    <scope>NUCLEOTIDE SEQUENCE [LARGE SCALE GENOMIC DNA]</scope>
    <source>
        <strain evidence="3">EP-1</strain>
        <tissue evidence="3">Whole</tissue>
    </source>
</reference>
<organism evidence="3 4">
    <name type="scientific">Halocaridina rubra</name>
    <name type="common">Hawaiian red shrimp</name>
    <dbReference type="NCBI Taxonomy" id="373956"/>
    <lineage>
        <taxon>Eukaryota</taxon>
        <taxon>Metazoa</taxon>
        <taxon>Ecdysozoa</taxon>
        <taxon>Arthropoda</taxon>
        <taxon>Crustacea</taxon>
        <taxon>Multicrustacea</taxon>
        <taxon>Malacostraca</taxon>
        <taxon>Eumalacostraca</taxon>
        <taxon>Eucarida</taxon>
        <taxon>Decapoda</taxon>
        <taxon>Pleocyemata</taxon>
        <taxon>Caridea</taxon>
        <taxon>Atyoidea</taxon>
        <taxon>Atyidae</taxon>
        <taxon>Halocaridina</taxon>
    </lineage>
</organism>
<evidence type="ECO:0000256" key="1">
    <source>
        <dbReference type="SAM" id="MobiDB-lite"/>
    </source>
</evidence>
<feature type="compositionally biased region" description="Basic and acidic residues" evidence="1">
    <location>
        <begin position="380"/>
        <end position="397"/>
    </location>
</feature>
<feature type="non-terminal residue" evidence="3">
    <location>
        <position position="1"/>
    </location>
</feature>
<protein>
    <submittedName>
        <fullName evidence="3">Uncharacterized protein</fullName>
    </submittedName>
</protein>
<evidence type="ECO:0000313" key="3">
    <source>
        <dbReference type="EMBL" id="KAK7074759.1"/>
    </source>
</evidence>
<feature type="region of interest" description="Disordered" evidence="1">
    <location>
        <begin position="241"/>
        <end position="269"/>
    </location>
</feature>
<feature type="region of interest" description="Disordered" evidence="1">
    <location>
        <begin position="488"/>
        <end position="516"/>
    </location>
</feature>
<dbReference type="AlphaFoldDB" id="A0AAN8X8C1"/>
<gene>
    <name evidence="3" type="ORF">SK128_005742</name>
</gene>
<keyword evidence="2" id="KW-0472">Membrane</keyword>
<proteinExistence type="predicted"/>
<sequence>LMTISMVVEGRKSNRNEEDAATTETLNTGISAQPLNISQSVRNFFQGLQTRLKEQDRHDPMTKNQISIPLGNGTLAGLVGSVLVPVLFGLSAWMGFISYLGKTPLKKDDPDRKSGIMSILADTVENSMNKPPNYRFQEYKIDADHEDCRGQGLQELNQAPSPSLHYRFPEKPEQTDDTKSNLRVQNSWIQDSGLRVSSSVPVTDVRHSRITASVPVTDVRHSRITAIRVPESMHGGRVHNIQHTQRFSGPKTGINRTGSPDDKNSQKKSPQEIDYNTFHMGPFSLPGSFVNPERKGHQKDDISYYFEIPGKTFNPLAIPKKEVTYFYETPPKHRPTVQSRPQKPVISSNDDVKYYFEVPPGVTIIPKNGARRNLVVTHERRNNERRPGFTQRPDKKGKSPTAFKGTKDIPPYVYEYPPLGLLNPKPNKWKAHPGSRPSTVPFDNNGMKKISEGDHSAVSKHIDSRYNTNSNNIKYNSASRVTGTSTNFFPATITPRPDKSSTAGTGDLAVHSLPTDSRDELDYDEIITAFKLQNGVPINWMPKDARPKSDEVS</sequence>
<feature type="region of interest" description="Disordered" evidence="1">
    <location>
        <begin position="380"/>
        <end position="406"/>
    </location>
</feature>
<keyword evidence="2" id="KW-0812">Transmembrane</keyword>
<keyword evidence="2" id="KW-1133">Transmembrane helix</keyword>
<feature type="region of interest" description="Disordered" evidence="1">
    <location>
        <begin position="155"/>
        <end position="180"/>
    </location>
</feature>